<feature type="transmembrane region" description="Helical" evidence="2">
    <location>
        <begin position="239"/>
        <end position="258"/>
    </location>
</feature>
<feature type="transmembrane region" description="Helical" evidence="2">
    <location>
        <begin position="265"/>
        <end position="282"/>
    </location>
</feature>
<dbReference type="Proteomes" id="UP001596011">
    <property type="component" value="Unassembled WGS sequence"/>
</dbReference>
<evidence type="ECO:0000313" key="4">
    <source>
        <dbReference type="Proteomes" id="UP001596011"/>
    </source>
</evidence>
<feature type="compositionally biased region" description="Basic and acidic residues" evidence="1">
    <location>
        <begin position="133"/>
        <end position="148"/>
    </location>
</feature>
<evidence type="ECO:0000256" key="2">
    <source>
        <dbReference type="SAM" id="Phobius"/>
    </source>
</evidence>
<name>A0ABV9HCX9_9MICO</name>
<gene>
    <name evidence="3" type="ORF">ACFO6V_08135</name>
</gene>
<keyword evidence="2" id="KW-1133">Transmembrane helix</keyword>
<keyword evidence="2" id="KW-0472">Membrane</keyword>
<protein>
    <submittedName>
        <fullName evidence="3">Uncharacterized protein</fullName>
    </submittedName>
</protein>
<feature type="region of interest" description="Disordered" evidence="1">
    <location>
        <begin position="118"/>
        <end position="157"/>
    </location>
</feature>
<reference evidence="4" key="1">
    <citation type="journal article" date="2019" name="Int. J. Syst. Evol. Microbiol.">
        <title>The Global Catalogue of Microorganisms (GCM) 10K type strain sequencing project: providing services to taxonomists for standard genome sequencing and annotation.</title>
        <authorList>
            <consortium name="The Broad Institute Genomics Platform"/>
            <consortium name="The Broad Institute Genome Sequencing Center for Infectious Disease"/>
            <person name="Wu L."/>
            <person name="Ma J."/>
        </authorList>
    </citation>
    <scope>NUCLEOTIDE SEQUENCE [LARGE SCALE GENOMIC DNA]</scope>
    <source>
        <strain evidence="4">CCUG 42722</strain>
    </source>
</reference>
<accession>A0ABV9HCX9</accession>
<dbReference type="RefSeq" id="WP_377134063.1">
    <property type="nucleotide sequence ID" value="NZ_JBHSFI010000003.1"/>
</dbReference>
<evidence type="ECO:0000256" key="1">
    <source>
        <dbReference type="SAM" id="MobiDB-lite"/>
    </source>
</evidence>
<keyword evidence="2" id="KW-0812">Transmembrane</keyword>
<sequence>MSAARTGDWPLVGHDSDPVPADPSELDEVIAHYKTMSEAMTEQAALLKRIGDGDVRLLKGQSADALRKRARESAGALDKAAARYSDVHSALDAYEPSLTTARTDTWNGLLEAEKAARELQNAEGMPDPAGTTRPDDAKPLTDEEKTQSSERASAISTASSGIAGAKQKVAGALEALRVAAEAASAKIRENWKVDGLHTSGWDAFVHRLNKFLKALVEILTYIGMALAVLAILIPGLNVIALIGIGVAVVSVVASVILAAQGEGSWLGVILGVLSLVGIGIAAKMANNLKGIQAIGLTKAGPVQLKLAKDKIGAIAFALRNLGPNAPRAGLRDLLSKSIGNFRSMGDFLLKQRVSPGWWHIFKNPKWVLKEDWTRLKTAWPNGAYRWDRLIGISDIRDVSKISGNLGLLGNLYQIKPWMYVGPIAYGIGWFGRPFSMLNPSFLNPFDLRNTNSGWHDAVYSGPTSENPV</sequence>
<keyword evidence="4" id="KW-1185">Reference proteome</keyword>
<proteinExistence type="predicted"/>
<feature type="region of interest" description="Disordered" evidence="1">
    <location>
        <begin position="1"/>
        <end position="22"/>
    </location>
</feature>
<organism evidence="3 4">
    <name type="scientific">Promicromonospora alba</name>
    <dbReference type="NCBI Taxonomy" id="1616110"/>
    <lineage>
        <taxon>Bacteria</taxon>
        <taxon>Bacillati</taxon>
        <taxon>Actinomycetota</taxon>
        <taxon>Actinomycetes</taxon>
        <taxon>Micrococcales</taxon>
        <taxon>Promicromonosporaceae</taxon>
        <taxon>Promicromonospora</taxon>
    </lineage>
</organism>
<evidence type="ECO:0000313" key="3">
    <source>
        <dbReference type="EMBL" id="MFC4628199.1"/>
    </source>
</evidence>
<comment type="caution">
    <text evidence="3">The sequence shown here is derived from an EMBL/GenBank/DDBJ whole genome shotgun (WGS) entry which is preliminary data.</text>
</comment>
<dbReference type="EMBL" id="JBHSFI010000003">
    <property type="protein sequence ID" value="MFC4628199.1"/>
    <property type="molecule type" value="Genomic_DNA"/>
</dbReference>
<feature type="transmembrane region" description="Helical" evidence="2">
    <location>
        <begin position="214"/>
        <end position="233"/>
    </location>
</feature>